<keyword evidence="2" id="KW-1185">Reference proteome</keyword>
<proteinExistence type="predicted"/>
<organism evidence="1 2">
    <name type="scientific">Arcicella aquatica</name>
    <dbReference type="NCBI Taxonomy" id="217141"/>
    <lineage>
        <taxon>Bacteria</taxon>
        <taxon>Pseudomonadati</taxon>
        <taxon>Bacteroidota</taxon>
        <taxon>Cytophagia</taxon>
        <taxon>Cytophagales</taxon>
        <taxon>Flectobacillaceae</taxon>
        <taxon>Arcicella</taxon>
    </lineage>
</organism>
<comment type="caution">
    <text evidence="1">The sequence shown here is derived from an EMBL/GenBank/DDBJ whole genome shotgun (WGS) entry which is preliminary data.</text>
</comment>
<reference evidence="1 2" key="1">
    <citation type="submission" date="2023-12" db="EMBL/GenBank/DDBJ databases">
        <title>Novel species of the genus Arcicella isolated from rivers.</title>
        <authorList>
            <person name="Lu H."/>
        </authorList>
    </citation>
    <scope>NUCLEOTIDE SEQUENCE [LARGE SCALE GENOMIC DNA]</scope>
    <source>
        <strain evidence="1 2">LMG 21963</strain>
    </source>
</reference>
<dbReference type="Pfam" id="PF07166">
    <property type="entry name" value="DUF1398"/>
    <property type="match status" value="1"/>
</dbReference>
<gene>
    <name evidence="1" type="ORF">VB264_01970</name>
</gene>
<name>A0ABU5QHJ6_9BACT</name>
<dbReference type="SUPFAM" id="SSF160419">
    <property type="entry name" value="YdfO-like"/>
    <property type="match status" value="1"/>
</dbReference>
<dbReference type="Proteomes" id="UP001304671">
    <property type="component" value="Unassembled WGS sequence"/>
</dbReference>
<protein>
    <submittedName>
        <fullName evidence="1">DUF1398 family protein</fullName>
    </submittedName>
</protein>
<dbReference type="RefSeq" id="WP_323246304.1">
    <property type="nucleotide sequence ID" value="NZ_JAYFUL010000001.1"/>
</dbReference>
<evidence type="ECO:0000313" key="2">
    <source>
        <dbReference type="Proteomes" id="UP001304671"/>
    </source>
</evidence>
<dbReference type="Gene3D" id="3.30.1810.10">
    <property type="entry name" value="YdfO-like"/>
    <property type="match status" value="1"/>
</dbReference>
<evidence type="ECO:0000313" key="1">
    <source>
        <dbReference type="EMBL" id="MEA5256530.1"/>
    </source>
</evidence>
<sequence length="130" mass="14754">MFTINQIKDIHSKVKSGADFPQYVQNLIDLGLIGYDHYVCDGHSKYYGKDNFQIQSEAKYALLEISSTGNIEALRNALKIHQAGETDYLTFCRQSAEAGVEKWTLDMKKMTCVYYDKNGLEMVTEVVPSI</sequence>
<dbReference type="InterPro" id="IPR009833">
    <property type="entry name" value="DUF1398"/>
</dbReference>
<dbReference type="EMBL" id="JAYFUL010000001">
    <property type="protein sequence ID" value="MEA5256530.1"/>
    <property type="molecule type" value="Genomic_DNA"/>
</dbReference>
<dbReference type="InterPro" id="IPR036696">
    <property type="entry name" value="YdfO-like_sf"/>
</dbReference>
<accession>A0ABU5QHJ6</accession>